<gene>
    <name evidence="2" type="ORF">SAMN05421869_13239</name>
</gene>
<dbReference type="AlphaFoldDB" id="A0A1G9NMM5"/>
<dbReference type="EMBL" id="FNDJ01000032">
    <property type="protein sequence ID" value="SDL87611.1"/>
    <property type="molecule type" value="Genomic_DNA"/>
</dbReference>
<sequence>MTEPDSPPEDDDRFHSIHVPEPNPDYPPLRWEPLRPHGDRARVRDYTCSCQPTYYELCQIGGEYFIRRTRIVDGETVVDETARGRRAQTMIVWANLLFAGHR</sequence>
<evidence type="ECO:0000313" key="3">
    <source>
        <dbReference type="Proteomes" id="UP000199202"/>
    </source>
</evidence>
<dbReference type="OrthoDB" id="3541354at2"/>
<name>A0A1G9NMM5_9ACTN</name>
<protein>
    <submittedName>
        <fullName evidence="2">Uncharacterized protein</fullName>
    </submittedName>
</protein>
<proteinExistence type="predicted"/>
<evidence type="ECO:0000313" key="2">
    <source>
        <dbReference type="EMBL" id="SDL87611.1"/>
    </source>
</evidence>
<dbReference type="Proteomes" id="UP000199202">
    <property type="component" value="Unassembled WGS sequence"/>
</dbReference>
<organism evidence="2 3">
    <name type="scientific">Nonomuraea jiangxiensis</name>
    <dbReference type="NCBI Taxonomy" id="633440"/>
    <lineage>
        <taxon>Bacteria</taxon>
        <taxon>Bacillati</taxon>
        <taxon>Actinomycetota</taxon>
        <taxon>Actinomycetes</taxon>
        <taxon>Streptosporangiales</taxon>
        <taxon>Streptosporangiaceae</taxon>
        <taxon>Nonomuraea</taxon>
    </lineage>
</organism>
<keyword evidence="3" id="KW-1185">Reference proteome</keyword>
<accession>A0A1G9NMM5</accession>
<feature type="compositionally biased region" description="Acidic residues" evidence="1">
    <location>
        <begin position="1"/>
        <end position="11"/>
    </location>
</feature>
<evidence type="ECO:0000256" key="1">
    <source>
        <dbReference type="SAM" id="MobiDB-lite"/>
    </source>
</evidence>
<reference evidence="2 3" key="1">
    <citation type="submission" date="2016-10" db="EMBL/GenBank/DDBJ databases">
        <authorList>
            <person name="de Groot N.N."/>
        </authorList>
    </citation>
    <scope>NUCLEOTIDE SEQUENCE [LARGE SCALE GENOMIC DNA]</scope>
    <source>
        <strain evidence="2 3">CGMCC 4.6533</strain>
    </source>
</reference>
<dbReference type="RefSeq" id="WP_090945714.1">
    <property type="nucleotide sequence ID" value="NZ_FNDJ01000032.1"/>
</dbReference>
<dbReference type="STRING" id="633440.SAMN05421869_13239"/>
<feature type="region of interest" description="Disordered" evidence="1">
    <location>
        <begin position="1"/>
        <end position="34"/>
    </location>
</feature>